<evidence type="ECO:0008006" key="3">
    <source>
        <dbReference type="Google" id="ProtNLM"/>
    </source>
</evidence>
<evidence type="ECO:0000313" key="2">
    <source>
        <dbReference type="Proteomes" id="UP000593579"/>
    </source>
</evidence>
<reference evidence="1 2" key="1">
    <citation type="journal article" date="2019" name="Genome Biol. Evol.">
        <title>Insights into the evolution of the New World diploid cottons (Gossypium, subgenus Houzingenia) based on genome sequencing.</title>
        <authorList>
            <person name="Grover C.E."/>
            <person name="Arick M.A. 2nd"/>
            <person name="Thrash A."/>
            <person name="Conover J.L."/>
            <person name="Sanders W.S."/>
            <person name="Peterson D.G."/>
            <person name="Frelichowski J.E."/>
            <person name="Scheffler J.A."/>
            <person name="Scheffler B.E."/>
            <person name="Wendel J.F."/>
        </authorList>
    </citation>
    <scope>NUCLEOTIDE SEQUENCE [LARGE SCALE GENOMIC DNA]</scope>
    <source>
        <strain evidence="1">5</strain>
        <tissue evidence="1">Leaf</tissue>
    </source>
</reference>
<dbReference type="AlphaFoldDB" id="A0A7J9BPM7"/>
<comment type="caution">
    <text evidence="1">The sequence shown here is derived from an EMBL/GenBank/DDBJ whole genome shotgun (WGS) entry which is preliminary data.</text>
</comment>
<accession>A0A7J9BPM7</accession>
<dbReference type="EMBL" id="JABEZY010000005">
    <property type="protein sequence ID" value="MBA0738015.1"/>
    <property type="molecule type" value="Genomic_DNA"/>
</dbReference>
<protein>
    <recommendedName>
        <fullName evidence="3">RNase H type-1 domain-containing protein</fullName>
    </recommendedName>
</protein>
<keyword evidence="2" id="KW-1185">Reference proteome</keyword>
<sequence>MVETRRWIRVKSDGAVKINTSYIAASGVLRNHNGKWILGFNHKLGKCTIFEAKLWVFLMV</sequence>
<organism evidence="1 2">
    <name type="scientific">Gossypium gossypioides</name>
    <name type="common">Mexican cotton</name>
    <name type="synonym">Selera gossypioides</name>
    <dbReference type="NCBI Taxonomy" id="34282"/>
    <lineage>
        <taxon>Eukaryota</taxon>
        <taxon>Viridiplantae</taxon>
        <taxon>Streptophyta</taxon>
        <taxon>Embryophyta</taxon>
        <taxon>Tracheophyta</taxon>
        <taxon>Spermatophyta</taxon>
        <taxon>Magnoliopsida</taxon>
        <taxon>eudicotyledons</taxon>
        <taxon>Gunneridae</taxon>
        <taxon>Pentapetalae</taxon>
        <taxon>rosids</taxon>
        <taxon>malvids</taxon>
        <taxon>Malvales</taxon>
        <taxon>Malvaceae</taxon>
        <taxon>Malvoideae</taxon>
        <taxon>Gossypium</taxon>
    </lineage>
</organism>
<gene>
    <name evidence="1" type="ORF">Gogos_011430</name>
</gene>
<proteinExistence type="predicted"/>
<name>A0A7J9BPM7_GOSGO</name>
<dbReference type="Proteomes" id="UP000593579">
    <property type="component" value="Unassembled WGS sequence"/>
</dbReference>
<dbReference type="OrthoDB" id="937703at2759"/>
<evidence type="ECO:0000313" key="1">
    <source>
        <dbReference type="EMBL" id="MBA0738015.1"/>
    </source>
</evidence>